<dbReference type="AlphaFoldDB" id="A0A5D3CNW6"/>
<dbReference type="EMBL" id="SSTD01009863">
    <property type="protein sequence ID" value="TYK13577.1"/>
    <property type="molecule type" value="Genomic_DNA"/>
</dbReference>
<protein>
    <submittedName>
        <fullName evidence="1">Retrovirus-related Pol polyprotein from transposon TNT 1-94</fullName>
    </submittedName>
</protein>
<proteinExistence type="predicted"/>
<comment type="caution">
    <text evidence="1">The sequence shown here is derived from an EMBL/GenBank/DDBJ whole genome shotgun (WGS) entry which is preliminary data.</text>
</comment>
<accession>A0A5D3CNW6</accession>
<evidence type="ECO:0000313" key="1">
    <source>
        <dbReference type="EMBL" id="TYK13577.1"/>
    </source>
</evidence>
<reference evidence="1 2" key="1">
    <citation type="submission" date="2019-08" db="EMBL/GenBank/DDBJ databases">
        <title>Draft genome sequences of two oriental melons (Cucumis melo L. var makuwa).</title>
        <authorList>
            <person name="Kwon S.-Y."/>
        </authorList>
    </citation>
    <scope>NUCLEOTIDE SEQUENCE [LARGE SCALE GENOMIC DNA]</scope>
    <source>
        <strain evidence="2">cv. Chang Bougi</strain>
        <tissue evidence="1">Leaf</tissue>
    </source>
</reference>
<dbReference type="PANTHER" id="PTHR47481:SF10">
    <property type="entry name" value="COPIA-LIKE POLYPROTEIN_RETROTRANSPOSON"/>
    <property type="match status" value="1"/>
</dbReference>
<dbReference type="Proteomes" id="UP000321947">
    <property type="component" value="Unassembled WGS sequence"/>
</dbReference>
<evidence type="ECO:0000313" key="2">
    <source>
        <dbReference type="Proteomes" id="UP000321947"/>
    </source>
</evidence>
<gene>
    <name evidence="1" type="ORF">E5676_scaffold299G00600</name>
</gene>
<sequence length="188" mass="20687">MTSNDLHTILVPNAMEIKSLADQLKNIEAPMFESRLVLQLVFGFTTPYHGVGTMIRQSDPLSPFYQARFMLTLEESDLVKEATTTSISSMIVALNKDDASFCVPFRLGQGRGWARPSTVTFRPEVEDPRPQQQAYQAFTAPVAHSLNGQTSSYMPTDIASTMHAMTLNPPDLTCEGFSNGDASSECES</sequence>
<name>A0A5D3CNW6_CUCMM</name>
<dbReference type="PANTHER" id="PTHR47481">
    <property type="match status" value="1"/>
</dbReference>
<organism evidence="1 2">
    <name type="scientific">Cucumis melo var. makuwa</name>
    <name type="common">Oriental melon</name>
    <dbReference type="NCBI Taxonomy" id="1194695"/>
    <lineage>
        <taxon>Eukaryota</taxon>
        <taxon>Viridiplantae</taxon>
        <taxon>Streptophyta</taxon>
        <taxon>Embryophyta</taxon>
        <taxon>Tracheophyta</taxon>
        <taxon>Spermatophyta</taxon>
        <taxon>Magnoliopsida</taxon>
        <taxon>eudicotyledons</taxon>
        <taxon>Gunneridae</taxon>
        <taxon>Pentapetalae</taxon>
        <taxon>rosids</taxon>
        <taxon>fabids</taxon>
        <taxon>Cucurbitales</taxon>
        <taxon>Cucurbitaceae</taxon>
        <taxon>Benincaseae</taxon>
        <taxon>Cucumis</taxon>
    </lineage>
</organism>